<dbReference type="EMBL" id="GGFL01009355">
    <property type="protein sequence ID" value="MBW73533.1"/>
    <property type="molecule type" value="Transcribed_RNA"/>
</dbReference>
<reference evidence="2" key="1">
    <citation type="submission" date="2018-01" db="EMBL/GenBank/DDBJ databases">
        <title>An insight into the sialome of Amazonian anophelines.</title>
        <authorList>
            <person name="Ribeiro J.M."/>
            <person name="Scarpassa V."/>
            <person name="Calvo E."/>
        </authorList>
    </citation>
    <scope>NUCLEOTIDE SEQUENCE</scope>
</reference>
<feature type="chain" id="PRO_5014798676" evidence="1">
    <location>
        <begin position="18"/>
        <end position="69"/>
    </location>
</feature>
<name>A0A2M4D7J3_ANODA</name>
<proteinExistence type="predicted"/>
<dbReference type="AlphaFoldDB" id="A0A2M4D7J3"/>
<evidence type="ECO:0000256" key="1">
    <source>
        <dbReference type="SAM" id="SignalP"/>
    </source>
</evidence>
<protein>
    <submittedName>
        <fullName evidence="2">Putative secreted protein</fullName>
    </submittedName>
</protein>
<evidence type="ECO:0000313" key="2">
    <source>
        <dbReference type="EMBL" id="MBW73533.1"/>
    </source>
</evidence>
<feature type="signal peptide" evidence="1">
    <location>
        <begin position="1"/>
        <end position="17"/>
    </location>
</feature>
<accession>A0A2M4D7J3</accession>
<keyword evidence="1" id="KW-0732">Signal</keyword>
<organism evidence="2">
    <name type="scientific">Anopheles darlingi</name>
    <name type="common">Mosquito</name>
    <dbReference type="NCBI Taxonomy" id="43151"/>
    <lineage>
        <taxon>Eukaryota</taxon>
        <taxon>Metazoa</taxon>
        <taxon>Ecdysozoa</taxon>
        <taxon>Arthropoda</taxon>
        <taxon>Hexapoda</taxon>
        <taxon>Insecta</taxon>
        <taxon>Pterygota</taxon>
        <taxon>Neoptera</taxon>
        <taxon>Endopterygota</taxon>
        <taxon>Diptera</taxon>
        <taxon>Nematocera</taxon>
        <taxon>Culicoidea</taxon>
        <taxon>Culicidae</taxon>
        <taxon>Anophelinae</taxon>
        <taxon>Anopheles</taxon>
    </lineage>
</organism>
<sequence>MFFFPFLLFPLLSSCLTLSVVLSLYQSMYRIVDVSLLVIYHSNNWHLKVNRMRMHLKSNICARSGARHI</sequence>